<evidence type="ECO:0000313" key="3">
    <source>
        <dbReference type="Proteomes" id="UP000232638"/>
    </source>
</evidence>
<proteinExistence type="predicted"/>
<name>A0A2K8UAQ1_9GAMM</name>
<dbReference type="PANTHER" id="PTHR43194:SF2">
    <property type="entry name" value="PEROXISOMAL MEMBRANE PROTEIN LPX1"/>
    <property type="match status" value="1"/>
</dbReference>
<dbReference type="KEGG" id="tsy:THSYN_18020"/>
<reference evidence="2 3" key="1">
    <citation type="submission" date="2017-03" db="EMBL/GenBank/DDBJ databases">
        <title>Complete genome sequence of Candidatus 'Thiodictyon syntrophicum' sp. nov. strain Cad16T, a photolithoautotroph purple sulfur bacterium isolated from an alpine meromictic lake.</title>
        <authorList>
            <person name="Luedin S.M."/>
            <person name="Pothier J.F."/>
            <person name="Danza F."/>
            <person name="Storelli N."/>
            <person name="Wittwer M."/>
            <person name="Tonolla M."/>
        </authorList>
    </citation>
    <scope>NUCLEOTIDE SEQUENCE [LARGE SCALE GENOMIC DNA]</scope>
    <source>
        <strain evidence="2 3">Cad16T</strain>
    </source>
</reference>
<dbReference type="InterPro" id="IPR029058">
    <property type="entry name" value="AB_hydrolase_fold"/>
</dbReference>
<dbReference type="Pfam" id="PF12697">
    <property type="entry name" value="Abhydrolase_6"/>
    <property type="match status" value="1"/>
</dbReference>
<keyword evidence="2" id="KW-0378">Hydrolase</keyword>
<dbReference type="InterPro" id="IPR000073">
    <property type="entry name" value="AB_hydrolase_1"/>
</dbReference>
<evidence type="ECO:0000259" key="1">
    <source>
        <dbReference type="Pfam" id="PF12697"/>
    </source>
</evidence>
<dbReference type="InterPro" id="IPR050228">
    <property type="entry name" value="Carboxylesterase_BioH"/>
</dbReference>
<feature type="domain" description="AB hydrolase-1" evidence="1">
    <location>
        <begin position="29"/>
        <end position="272"/>
    </location>
</feature>
<dbReference type="SUPFAM" id="SSF53474">
    <property type="entry name" value="alpha/beta-Hydrolases"/>
    <property type="match status" value="1"/>
</dbReference>
<dbReference type="PANTHER" id="PTHR43194">
    <property type="entry name" value="HYDROLASE ALPHA/BETA FOLD FAMILY"/>
    <property type="match status" value="1"/>
</dbReference>
<dbReference type="Gene3D" id="3.40.50.1820">
    <property type="entry name" value="alpha/beta hydrolase"/>
    <property type="match status" value="1"/>
</dbReference>
<dbReference type="AlphaFoldDB" id="A0A2K8UAQ1"/>
<organism evidence="2 3">
    <name type="scientific">Candidatus Thiodictyon syntrophicum</name>
    <dbReference type="NCBI Taxonomy" id="1166950"/>
    <lineage>
        <taxon>Bacteria</taxon>
        <taxon>Pseudomonadati</taxon>
        <taxon>Pseudomonadota</taxon>
        <taxon>Gammaproteobacteria</taxon>
        <taxon>Chromatiales</taxon>
        <taxon>Chromatiaceae</taxon>
        <taxon>Thiodictyon</taxon>
    </lineage>
</organism>
<keyword evidence="3" id="KW-1185">Reference proteome</keyword>
<accession>A0A2K8UAQ1</accession>
<evidence type="ECO:0000313" key="2">
    <source>
        <dbReference type="EMBL" id="AUB82652.1"/>
    </source>
</evidence>
<dbReference type="EMBL" id="CP020370">
    <property type="protein sequence ID" value="AUB82652.1"/>
    <property type="molecule type" value="Genomic_DNA"/>
</dbReference>
<sequence length="279" mass="30670">MTSPRSSYLPIVGHEVHLTAWGDPAAPALVLWHGVARTGRDFDTLARRFADRFHVLCPDTIGRGLSSWSAAPAEDYTIPAYCGHALELLDRLGIAACRWVGTSMGGLIGMALAGTPETAPRIERLVLNDIAPRLNQVAIDRILAYVTLVPEFATMIEFETFLRAVYAPFGRLSDDEWRLLAETSMRRRENGRISSHYDPAVMRVFAEQAADFDMWAIFDAITCPVLALRGEVSDLVEPHVAEEMTGRGPKARLVTIPGCGHAPALNTPEQFAVLEEFLG</sequence>
<gene>
    <name evidence="2" type="ORF">THSYN_18020</name>
</gene>
<dbReference type="GO" id="GO:0016787">
    <property type="term" value="F:hydrolase activity"/>
    <property type="evidence" value="ECO:0007669"/>
    <property type="project" value="UniProtKB-KW"/>
</dbReference>
<dbReference type="RefSeq" id="WP_100920372.1">
    <property type="nucleotide sequence ID" value="NZ_CP020370.1"/>
</dbReference>
<protein>
    <submittedName>
        <fullName evidence="2">Alpha/beta hydrolase</fullName>
    </submittedName>
</protein>
<dbReference type="OrthoDB" id="149912at2"/>
<dbReference type="Proteomes" id="UP000232638">
    <property type="component" value="Chromosome"/>
</dbReference>